<dbReference type="InterPro" id="IPR019257">
    <property type="entry name" value="MeTrfase_dom"/>
</dbReference>
<keyword evidence="3" id="KW-0808">Transferase</keyword>
<name>A0AAD6E6S1_9EURO</name>
<dbReference type="PANTHER" id="PTHR43397">
    <property type="entry name" value="ERGOTHIONEINE BIOSYNTHESIS PROTEIN 1"/>
    <property type="match status" value="1"/>
</dbReference>
<feature type="domain" description="Histidine-specific methyltransferase SAM-dependent" evidence="4">
    <location>
        <begin position="41"/>
        <end position="365"/>
    </location>
</feature>
<dbReference type="PANTHER" id="PTHR43397:SF2">
    <property type="entry name" value="HISTIDINE-SPECIFIC METHYLTRANSFERASE SAM-DEPENDENT DOMAIN-CONTAINING PROTEIN"/>
    <property type="match status" value="1"/>
</dbReference>
<comment type="caution">
    <text evidence="5">The sequence shown here is derived from an EMBL/GenBank/DDBJ whole genome shotgun (WGS) entry which is preliminary data.</text>
</comment>
<comment type="similarity">
    <text evidence="1">Belongs to the methyltransferase superfamily.</text>
</comment>
<dbReference type="GO" id="GO:0008168">
    <property type="term" value="F:methyltransferase activity"/>
    <property type="evidence" value="ECO:0007669"/>
    <property type="project" value="UniProtKB-KW"/>
</dbReference>
<dbReference type="EMBL" id="JAQJAE010000003">
    <property type="protein sequence ID" value="KAJ5602407.1"/>
    <property type="molecule type" value="Genomic_DNA"/>
</dbReference>
<protein>
    <recommendedName>
        <fullName evidence="4">Histidine-specific methyltransferase SAM-dependent domain-containing protein</fullName>
    </recommendedName>
</protein>
<dbReference type="InterPro" id="IPR051128">
    <property type="entry name" value="EgtD_Methyltrsf_superfamily"/>
</dbReference>
<dbReference type="GeneID" id="81586662"/>
<dbReference type="RefSeq" id="XP_056752205.1">
    <property type="nucleotide sequence ID" value="XM_056896420.1"/>
</dbReference>
<dbReference type="AlphaFoldDB" id="A0AAD6E6S1"/>
<dbReference type="Pfam" id="PF10017">
    <property type="entry name" value="Methyltransf_33"/>
    <property type="match status" value="1"/>
</dbReference>
<reference evidence="5" key="2">
    <citation type="submission" date="2023-01" db="EMBL/GenBank/DDBJ databases">
        <authorList>
            <person name="Petersen C."/>
        </authorList>
    </citation>
    <scope>NUCLEOTIDE SEQUENCE</scope>
    <source>
        <strain evidence="5">IBT 12815</strain>
    </source>
</reference>
<evidence type="ECO:0000256" key="2">
    <source>
        <dbReference type="ARBA" id="ARBA00022603"/>
    </source>
</evidence>
<evidence type="ECO:0000313" key="5">
    <source>
        <dbReference type="EMBL" id="KAJ5602407.1"/>
    </source>
</evidence>
<evidence type="ECO:0000313" key="6">
    <source>
        <dbReference type="Proteomes" id="UP001213799"/>
    </source>
</evidence>
<dbReference type="InterPro" id="IPR029063">
    <property type="entry name" value="SAM-dependent_MTases_sf"/>
</dbReference>
<dbReference type="Proteomes" id="UP001213799">
    <property type="component" value="Unassembled WGS sequence"/>
</dbReference>
<keyword evidence="2" id="KW-0489">Methyltransferase</keyword>
<proteinExistence type="inferred from homology"/>
<evidence type="ECO:0000256" key="3">
    <source>
        <dbReference type="ARBA" id="ARBA00022679"/>
    </source>
</evidence>
<accession>A0AAD6E6S1</accession>
<evidence type="ECO:0000259" key="4">
    <source>
        <dbReference type="Pfam" id="PF10017"/>
    </source>
</evidence>
<dbReference type="InterPro" id="IPR017805">
    <property type="entry name" value="SAM_MeTrfase_EasF-type_put"/>
</dbReference>
<organism evidence="5 6">
    <name type="scientific">Penicillium hordei</name>
    <dbReference type="NCBI Taxonomy" id="40994"/>
    <lineage>
        <taxon>Eukaryota</taxon>
        <taxon>Fungi</taxon>
        <taxon>Dikarya</taxon>
        <taxon>Ascomycota</taxon>
        <taxon>Pezizomycotina</taxon>
        <taxon>Eurotiomycetes</taxon>
        <taxon>Eurotiomycetidae</taxon>
        <taxon>Eurotiales</taxon>
        <taxon>Aspergillaceae</taxon>
        <taxon>Penicillium</taxon>
    </lineage>
</organism>
<dbReference type="NCBIfam" id="TIGR03439">
    <property type="entry name" value="methyl_EasF"/>
    <property type="match status" value="1"/>
</dbReference>
<dbReference type="Gene3D" id="3.40.50.150">
    <property type="entry name" value="Vaccinia Virus protein VP39"/>
    <property type="match status" value="1"/>
</dbReference>
<keyword evidence="6" id="KW-1185">Reference proteome</keyword>
<sequence>MAVTPAEILIPDISLAHKGKETLIYDIKQVQKVEQSQCNVRQQLLDGLMDPISPSIPSILLWDDIGLKLFETLTLNPRYAPFHSELGILNQRVEEMVDIIPSGSLLIELGCGSLHKTSIILSAFERQKRYVTYYALDVSRRELVEGLGKLRALFGQSKYVKLRGLLGSYEDGIGWLSQYVTTGNGHDEGDDGAGPKMVTFLWVGNSIANFAPDDAAVLLQGFSVMCESLNLSCQFLVGVHTCQDEAKVLASYDSTEPALCDFIFHGLDQANQHLQEEVFRRGDWICRCEFDSTDHMLRVYYEAAREVRIELGGDHERVFNCGDRILAIVSGKWTVEDIQQMCGGVGLEVSRSWRSVDYECEFHAIRPQ</sequence>
<reference evidence="5" key="1">
    <citation type="journal article" date="2023" name="IMA Fungus">
        <title>Comparative genomic study of the Penicillium genus elucidates a diverse pangenome and 15 lateral gene transfer events.</title>
        <authorList>
            <person name="Petersen C."/>
            <person name="Sorensen T."/>
            <person name="Nielsen M.R."/>
            <person name="Sondergaard T.E."/>
            <person name="Sorensen J.L."/>
            <person name="Fitzpatrick D.A."/>
            <person name="Frisvad J.C."/>
            <person name="Nielsen K.L."/>
        </authorList>
    </citation>
    <scope>NUCLEOTIDE SEQUENCE</scope>
    <source>
        <strain evidence="5">IBT 12815</strain>
    </source>
</reference>
<dbReference type="PIRSF" id="PIRSF018005">
    <property type="entry name" value="UCP018005"/>
    <property type="match status" value="1"/>
</dbReference>
<dbReference type="InterPro" id="IPR017804">
    <property type="entry name" value="MeTrfase_EgtD-like"/>
</dbReference>
<evidence type="ECO:0000256" key="1">
    <source>
        <dbReference type="ARBA" id="ARBA00008361"/>
    </source>
</evidence>
<dbReference type="GO" id="GO:0032259">
    <property type="term" value="P:methylation"/>
    <property type="evidence" value="ECO:0007669"/>
    <property type="project" value="UniProtKB-KW"/>
</dbReference>
<gene>
    <name evidence="5" type="ORF">N7537_005363</name>
</gene>